<evidence type="ECO:0000256" key="3">
    <source>
        <dbReference type="ARBA" id="ARBA00022630"/>
    </source>
</evidence>
<dbReference type="PANTHER" id="PTHR10632">
    <property type="entry name" value="SULFIDE:QUINONE OXIDOREDUCTASE"/>
    <property type="match status" value="1"/>
</dbReference>
<proteinExistence type="inferred from homology"/>
<name>A0A0C9TUV2_PAXIN</name>
<dbReference type="GO" id="GO:0005739">
    <property type="term" value="C:mitochondrion"/>
    <property type="evidence" value="ECO:0007669"/>
    <property type="project" value="UniProtKB-SubCell"/>
</dbReference>
<evidence type="ECO:0000256" key="1">
    <source>
        <dbReference type="ARBA" id="ARBA00001974"/>
    </source>
</evidence>
<dbReference type="GO" id="GO:0070221">
    <property type="term" value="P:sulfide oxidation, using sulfide:quinone oxidoreductase"/>
    <property type="evidence" value="ECO:0007669"/>
    <property type="project" value="TreeGrafter"/>
</dbReference>
<sequence length="443" mass="48270">MHHLRLSHSVRRYATSAPASSHHKILIVGGGTAGISVAAQIRSAFEAKGQALGAGDIGIVDPAQNHHYQPGWTLVGSGLSRKDDFKRSMTSVIPTGVTHHPVAVTSFSPTSNIITTPHATLSYDYLVVATGLKVNFSAISGLETALRKSESGVSSIYSYDTLDNVWRDIHRFREGKAIFTQPAGAIKCAGAPQKIMWMAHSTWKKSGVRDAIQITFATGAPSMFAVEKYSKALERLRQERRVEGLFTHNLTSIDADARVAKFTRPDGSTVEREYDLLHVVPPQGPLEVVSQSPLADAAGWVEVNPATTQHVKFKNIFSLGDCSSMPNSKTAAAITAQAPVLVHNLLAEMDGKQLNAVYDGYASCPLLTGHNELMLCEFKYGGVPDETFAWIAGSQDVPRSAFYHLKKHVLPRAYFGYHLHGRWFGCVRFFRPVIPTSVLTSCA</sequence>
<keyword evidence="8" id="KW-0496">Mitochondrion</keyword>
<dbReference type="GO" id="GO:0071949">
    <property type="term" value="F:FAD binding"/>
    <property type="evidence" value="ECO:0007669"/>
    <property type="project" value="TreeGrafter"/>
</dbReference>
<dbReference type="InterPro" id="IPR036188">
    <property type="entry name" value="FAD/NAD-bd_sf"/>
</dbReference>
<comment type="similarity">
    <text evidence="9">Belongs to the SQRD family.</text>
</comment>
<comment type="subcellular location">
    <subcellularLocation>
        <location evidence="2">Mitochondrion</location>
    </subcellularLocation>
</comment>
<evidence type="ECO:0000256" key="6">
    <source>
        <dbReference type="ARBA" id="ARBA00022946"/>
    </source>
</evidence>
<accession>A0A0C9TUV2</accession>
<keyword evidence="12" id="KW-1185">Reference proteome</keyword>
<evidence type="ECO:0000313" key="12">
    <source>
        <dbReference type="Proteomes" id="UP000053647"/>
    </source>
</evidence>
<keyword evidence="3" id="KW-0285">Flavoprotein</keyword>
<dbReference type="GO" id="GO:0070224">
    <property type="term" value="F:sulfide:quinone oxidoreductase activity"/>
    <property type="evidence" value="ECO:0007669"/>
    <property type="project" value="TreeGrafter"/>
</dbReference>
<keyword evidence="6" id="KW-0809">Transit peptide</keyword>
<dbReference type="FunFam" id="3.50.50.60:FF:000034">
    <property type="entry name" value="sulfide:quinone oxidoreductase, mitochondrial"/>
    <property type="match status" value="1"/>
</dbReference>
<keyword evidence="5" id="KW-0274">FAD</keyword>
<dbReference type="OrthoDB" id="5376590at2759"/>
<evidence type="ECO:0000256" key="8">
    <source>
        <dbReference type="ARBA" id="ARBA00023128"/>
    </source>
</evidence>
<dbReference type="InterPro" id="IPR015904">
    <property type="entry name" value="Sulphide_quinone_reductase"/>
</dbReference>
<evidence type="ECO:0000256" key="4">
    <source>
        <dbReference type="ARBA" id="ARBA00022719"/>
    </source>
</evidence>
<dbReference type="EMBL" id="KN819389">
    <property type="protein sequence ID" value="KIJ11036.1"/>
    <property type="molecule type" value="Genomic_DNA"/>
</dbReference>
<evidence type="ECO:0000256" key="10">
    <source>
        <dbReference type="ARBA" id="ARBA00070160"/>
    </source>
</evidence>
<evidence type="ECO:0000256" key="2">
    <source>
        <dbReference type="ARBA" id="ARBA00004173"/>
    </source>
</evidence>
<dbReference type="Gene3D" id="3.50.50.60">
    <property type="entry name" value="FAD/NAD(P)-binding domain"/>
    <property type="match status" value="2"/>
</dbReference>
<keyword evidence="4" id="KW-0874">Quinone</keyword>
<gene>
    <name evidence="11" type="ORF">PAXINDRAFT_85169</name>
</gene>
<evidence type="ECO:0000256" key="9">
    <source>
        <dbReference type="ARBA" id="ARBA00060891"/>
    </source>
</evidence>
<dbReference type="SUPFAM" id="SSF51905">
    <property type="entry name" value="FAD/NAD(P)-binding domain"/>
    <property type="match status" value="2"/>
</dbReference>
<organism evidence="11 12">
    <name type="scientific">Paxillus involutus ATCC 200175</name>
    <dbReference type="NCBI Taxonomy" id="664439"/>
    <lineage>
        <taxon>Eukaryota</taxon>
        <taxon>Fungi</taxon>
        <taxon>Dikarya</taxon>
        <taxon>Basidiomycota</taxon>
        <taxon>Agaricomycotina</taxon>
        <taxon>Agaricomycetes</taxon>
        <taxon>Agaricomycetidae</taxon>
        <taxon>Boletales</taxon>
        <taxon>Paxilineae</taxon>
        <taxon>Paxillaceae</taxon>
        <taxon>Paxillus</taxon>
    </lineage>
</organism>
<dbReference type="Proteomes" id="UP000053647">
    <property type="component" value="Unassembled WGS sequence"/>
</dbReference>
<evidence type="ECO:0000313" key="11">
    <source>
        <dbReference type="EMBL" id="KIJ11036.1"/>
    </source>
</evidence>
<comment type="cofactor">
    <cofactor evidence="1">
        <name>FAD</name>
        <dbReference type="ChEBI" id="CHEBI:57692"/>
    </cofactor>
</comment>
<dbReference type="GO" id="GO:0048038">
    <property type="term" value="F:quinone binding"/>
    <property type="evidence" value="ECO:0007669"/>
    <property type="project" value="UniProtKB-KW"/>
</dbReference>
<dbReference type="PANTHER" id="PTHR10632:SF2">
    <property type="entry name" value="SULFIDE:QUINONE OXIDOREDUCTASE, MITOCHONDRIAL"/>
    <property type="match status" value="1"/>
</dbReference>
<reference evidence="12" key="2">
    <citation type="submission" date="2015-01" db="EMBL/GenBank/DDBJ databases">
        <title>Evolutionary Origins and Diversification of the Mycorrhizal Mutualists.</title>
        <authorList>
            <consortium name="DOE Joint Genome Institute"/>
            <consortium name="Mycorrhizal Genomics Consortium"/>
            <person name="Kohler A."/>
            <person name="Kuo A."/>
            <person name="Nagy L.G."/>
            <person name="Floudas D."/>
            <person name="Copeland A."/>
            <person name="Barry K.W."/>
            <person name="Cichocki N."/>
            <person name="Veneault-Fourrey C."/>
            <person name="LaButti K."/>
            <person name="Lindquist E.A."/>
            <person name="Lipzen A."/>
            <person name="Lundell T."/>
            <person name="Morin E."/>
            <person name="Murat C."/>
            <person name="Riley R."/>
            <person name="Ohm R."/>
            <person name="Sun H."/>
            <person name="Tunlid A."/>
            <person name="Henrissat B."/>
            <person name="Grigoriev I.V."/>
            <person name="Hibbett D.S."/>
            <person name="Martin F."/>
        </authorList>
    </citation>
    <scope>NUCLEOTIDE SEQUENCE [LARGE SCALE GENOMIC DNA]</scope>
    <source>
        <strain evidence="12">ATCC 200175</strain>
    </source>
</reference>
<dbReference type="AlphaFoldDB" id="A0A0C9TUV2"/>
<protein>
    <recommendedName>
        <fullName evidence="10">Sulfide:quinone oxidoreductase, mitochondrial</fullName>
    </recommendedName>
</protein>
<reference evidence="11 12" key="1">
    <citation type="submission" date="2014-06" db="EMBL/GenBank/DDBJ databases">
        <authorList>
            <consortium name="DOE Joint Genome Institute"/>
            <person name="Kuo A."/>
            <person name="Kohler A."/>
            <person name="Nagy L.G."/>
            <person name="Floudas D."/>
            <person name="Copeland A."/>
            <person name="Barry K.W."/>
            <person name="Cichocki N."/>
            <person name="Veneault-Fourrey C."/>
            <person name="LaButti K."/>
            <person name="Lindquist E.A."/>
            <person name="Lipzen A."/>
            <person name="Lundell T."/>
            <person name="Morin E."/>
            <person name="Murat C."/>
            <person name="Sun H."/>
            <person name="Tunlid A."/>
            <person name="Henrissat B."/>
            <person name="Grigoriev I.V."/>
            <person name="Hibbett D.S."/>
            <person name="Martin F."/>
            <person name="Nordberg H.P."/>
            <person name="Cantor M.N."/>
            <person name="Hua S.X."/>
        </authorList>
    </citation>
    <scope>NUCLEOTIDE SEQUENCE [LARGE SCALE GENOMIC DNA]</scope>
    <source>
        <strain evidence="11 12">ATCC 200175</strain>
    </source>
</reference>
<dbReference type="HOGENOM" id="CLU_030742_2_2_1"/>
<keyword evidence="7" id="KW-0560">Oxidoreductase</keyword>
<evidence type="ECO:0000256" key="7">
    <source>
        <dbReference type="ARBA" id="ARBA00023002"/>
    </source>
</evidence>
<evidence type="ECO:0000256" key="5">
    <source>
        <dbReference type="ARBA" id="ARBA00022827"/>
    </source>
</evidence>